<comment type="caution">
    <text evidence="1">The sequence shown here is derived from an EMBL/GenBank/DDBJ whole genome shotgun (WGS) entry which is preliminary data.</text>
</comment>
<accession>A0A5B0KYV7</accession>
<sequence>MDDRISVKKRAGLTRAEAVAVARKRIKDGTTYLISRHGGWFRPGAQGYARHLSEAGLFSADEARGYIDVDGLSVIPAGAILTWIDWEIADLEKRLASAKELRTRIAGSEGQQAQGGDIARDLAEEAVGLLKQATDTSLSPGTAWELFAFAVQAKARASGLLPKREDGNG</sequence>
<name>A0A5B0KYV7_9PROT</name>
<protein>
    <submittedName>
        <fullName evidence="1">Uncharacterized protein</fullName>
    </submittedName>
</protein>
<evidence type="ECO:0000313" key="1">
    <source>
        <dbReference type="EMBL" id="KAA1057205.1"/>
    </source>
</evidence>
<evidence type="ECO:0000313" key="2">
    <source>
        <dbReference type="Proteomes" id="UP000325333"/>
    </source>
</evidence>
<gene>
    <name evidence="1" type="ORF">FH063_001373</name>
</gene>
<dbReference type="EMBL" id="VEWN01000002">
    <property type="protein sequence ID" value="KAA1057205.1"/>
    <property type="molecule type" value="Genomic_DNA"/>
</dbReference>
<proteinExistence type="predicted"/>
<dbReference type="RefSeq" id="WP_149648887.1">
    <property type="nucleotide sequence ID" value="NZ_VEWN01000002.1"/>
</dbReference>
<dbReference type="Proteomes" id="UP000325333">
    <property type="component" value="Unassembled WGS sequence"/>
</dbReference>
<reference evidence="1 2" key="1">
    <citation type="submission" date="2019-07" db="EMBL/GenBank/DDBJ databases">
        <title>Genome sequencing of the stress-tolerant strain Azospirillum brasilense Az19.</title>
        <authorList>
            <person name="Maroniche G.A."/>
            <person name="Garcia J.E."/>
            <person name="Pagnussat L."/>
            <person name="Amenta M."/>
            <person name="Creus C.M."/>
        </authorList>
    </citation>
    <scope>NUCLEOTIDE SEQUENCE [LARGE SCALE GENOMIC DNA]</scope>
    <source>
        <strain evidence="1 2">Az19</strain>
    </source>
</reference>
<organism evidence="1 2">
    <name type="scientific">Azospirillum argentinense</name>
    <dbReference type="NCBI Taxonomy" id="2970906"/>
    <lineage>
        <taxon>Bacteria</taxon>
        <taxon>Pseudomonadati</taxon>
        <taxon>Pseudomonadota</taxon>
        <taxon>Alphaproteobacteria</taxon>
        <taxon>Rhodospirillales</taxon>
        <taxon>Azospirillaceae</taxon>
        <taxon>Azospirillum</taxon>
    </lineage>
</organism>
<dbReference type="AlphaFoldDB" id="A0A5B0KYV7"/>